<dbReference type="GO" id="GO:0016787">
    <property type="term" value="F:hydrolase activity"/>
    <property type="evidence" value="ECO:0007669"/>
    <property type="project" value="UniProtKB-KW"/>
</dbReference>
<dbReference type="PANTHER" id="PTHR42663:SF4">
    <property type="entry name" value="SLL1036 PROTEIN"/>
    <property type="match status" value="1"/>
</dbReference>
<dbReference type="AlphaFoldDB" id="A0A3D4V8P1"/>
<feature type="domain" description="Metallo-beta-lactamase" evidence="1">
    <location>
        <begin position="51"/>
        <end position="256"/>
    </location>
</feature>
<name>A0A3D4V8P1_9BACT</name>
<dbReference type="EMBL" id="DPIY01000006">
    <property type="protein sequence ID" value="HCT56998.1"/>
    <property type="molecule type" value="Genomic_DNA"/>
</dbReference>
<evidence type="ECO:0000259" key="1">
    <source>
        <dbReference type="Pfam" id="PF12706"/>
    </source>
</evidence>
<gene>
    <name evidence="2" type="ORF">DGD08_07255</name>
</gene>
<dbReference type="InterPro" id="IPR001279">
    <property type="entry name" value="Metallo-B-lactamas"/>
</dbReference>
<proteinExistence type="predicted"/>
<protein>
    <submittedName>
        <fullName evidence="2">MBL fold metallo-hydrolase</fullName>
    </submittedName>
</protein>
<accession>A0A3D4V8P1</accession>
<organism evidence="2 3">
    <name type="scientific">Gemmatimonas aurantiaca</name>
    <dbReference type="NCBI Taxonomy" id="173480"/>
    <lineage>
        <taxon>Bacteria</taxon>
        <taxon>Pseudomonadati</taxon>
        <taxon>Gemmatimonadota</taxon>
        <taxon>Gemmatimonadia</taxon>
        <taxon>Gemmatimonadales</taxon>
        <taxon>Gemmatimonadaceae</taxon>
        <taxon>Gemmatimonas</taxon>
    </lineage>
</organism>
<dbReference type="SUPFAM" id="SSF56281">
    <property type="entry name" value="Metallo-hydrolase/oxidoreductase"/>
    <property type="match status" value="1"/>
</dbReference>
<dbReference type="Proteomes" id="UP000264071">
    <property type="component" value="Unassembled WGS sequence"/>
</dbReference>
<dbReference type="InterPro" id="IPR036866">
    <property type="entry name" value="RibonucZ/Hydroxyglut_hydro"/>
</dbReference>
<evidence type="ECO:0000313" key="2">
    <source>
        <dbReference type="EMBL" id="HCT56998.1"/>
    </source>
</evidence>
<sequence length="296" mass="31727">MSDIPTPPSPRARVRFWGTRGTCASPGPRTVRYGGNTPCVEVRGSGGPALVLDAGTGIRCLGQHLQRSPETDAAIHLFLTHRHADHVIGLPHFAPLHARTRTMHVWCGDGGEDSLPAFLNTLVSPPLFPQVDGLVGQLLAHEWAPGKSVAVGEYTVHRFGANHPGEAAIIRIDDANGPVMAYAPDNELAYANSDAAHLEWLASLYDFLRDVPLLVHDATYTDDELVTHVGWGHSSASEAVRLAIACGVGTLALFHHHPDRDDDAVERIVESARRQGAEAGSALRVLAAWEGLSLSV</sequence>
<dbReference type="CDD" id="cd07715">
    <property type="entry name" value="TaR3-like_MBL-fold"/>
    <property type="match status" value="1"/>
</dbReference>
<dbReference type="OMA" id="NDQMLHP"/>
<evidence type="ECO:0000313" key="3">
    <source>
        <dbReference type="Proteomes" id="UP000264071"/>
    </source>
</evidence>
<reference evidence="2 3" key="1">
    <citation type="journal article" date="2018" name="Nat. Biotechnol.">
        <title>A standardized bacterial taxonomy based on genome phylogeny substantially revises the tree of life.</title>
        <authorList>
            <person name="Parks D.H."/>
            <person name="Chuvochina M."/>
            <person name="Waite D.W."/>
            <person name="Rinke C."/>
            <person name="Skarshewski A."/>
            <person name="Chaumeil P.A."/>
            <person name="Hugenholtz P."/>
        </authorList>
    </citation>
    <scope>NUCLEOTIDE SEQUENCE [LARGE SCALE GENOMIC DNA]</scope>
    <source>
        <strain evidence="2">UBA8844</strain>
    </source>
</reference>
<dbReference type="Gene3D" id="3.60.15.10">
    <property type="entry name" value="Ribonuclease Z/Hydroxyacylglutathione hydrolase-like"/>
    <property type="match status" value="1"/>
</dbReference>
<dbReference type="Pfam" id="PF12706">
    <property type="entry name" value="Lactamase_B_2"/>
    <property type="match status" value="1"/>
</dbReference>
<keyword evidence="2" id="KW-0378">Hydrolase</keyword>
<dbReference type="PANTHER" id="PTHR42663">
    <property type="entry name" value="HYDROLASE C777.06C-RELATED-RELATED"/>
    <property type="match status" value="1"/>
</dbReference>
<comment type="caution">
    <text evidence="2">The sequence shown here is derived from an EMBL/GenBank/DDBJ whole genome shotgun (WGS) entry which is preliminary data.</text>
</comment>